<gene>
    <name evidence="2" type="ORF">ACFFJK_01200</name>
</gene>
<evidence type="ECO:0000256" key="1">
    <source>
        <dbReference type="SAM" id="MobiDB-lite"/>
    </source>
</evidence>
<evidence type="ECO:0000313" key="3">
    <source>
        <dbReference type="Proteomes" id="UP001589773"/>
    </source>
</evidence>
<protein>
    <submittedName>
        <fullName evidence="2">Uncharacterized protein</fullName>
    </submittedName>
</protein>
<evidence type="ECO:0000313" key="2">
    <source>
        <dbReference type="EMBL" id="MFC0250492.1"/>
    </source>
</evidence>
<dbReference type="RefSeq" id="WP_379677243.1">
    <property type="nucleotide sequence ID" value="NZ_JBHLWP010000001.1"/>
</dbReference>
<name>A0ABV6FAD5_9BURK</name>
<feature type="region of interest" description="Disordered" evidence="1">
    <location>
        <begin position="92"/>
        <end position="167"/>
    </location>
</feature>
<sequence>MKPIPTETATDVGSVGKWIGAAAAGALMMYLLDPERGATRRRRALSTLREAGARTGASASHALHSAAGSIGAVKDSAADALARGASRLHATTAPMVERLQDSARQARDRTEYAAQRTMDRLDSGSGRGMERAISDTGRAPAPRHDSYRDSHRDSHHNRYESDRRYDARYQEPSRLSQFLHGLGDSVSGPRGSNTALVGGGLIGMLGLVRRSPLGLLAGLAGLALLARSSGRTQGLGGLLRGTSTWTGAGYSNKLATDVEDVPFTPAAEQQGSRYLH</sequence>
<keyword evidence="3" id="KW-1185">Reference proteome</keyword>
<dbReference type="EMBL" id="JBHLWP010000001">
    <property type="protein sequence ID" value="MFC0250492.1"/>
    <property type="molecule type" value="Genomic_DNA"/>
</dbReference>
<feature type="compositionally biased region" description="Basic and acidic residues" evidence="1">
    <location>
        <begin position="98"/>
        <end position="133"/>
    </location>
</feature>
<comment type="caution">
    <text evidence="2">The sequence shown here is derived from an EMBL/GenBank/DDBJ whole genome shotgun (WGS) entry which is preliminary data.</text>
</comment>
<accession>A0ABV6FAD5</accession>
<dbReference type="Proteomes" id="UP001589773">
    <property type="component" value="Unassembled WGS sequence"/>
</dbReference>
<feature type="compositionally biased region" description="Basic and acidic residues" evidence="1">
    <location>
        <begin position="142"/>
        <end position="167"/>
    </location>
</feature>
<proteinExistence type="predicted"/>
<organism evidence="2 3">
    <name type="scientific">Massilia consociata</name>
    <dbReference type="NCBI Taxonomy" id="760117"/>
    <lineage>
        <taxon>Bacteria</taxon>
        <taxon>Pseudomonadati</taxon>
        <taxon>Pseudomonadota</taxon>
        <taxon>Betaproteobacteria</taxon>
        <taxon>Burkholderiales</taxon>
        <taxon>Oxalobacteraceae</taxon>
        <taxon>Telluria group</taxon>
        <taxon>Massilia</taxon>
    </lineage>
</organism>
<reference evidence="2 3" key="1">
    <citation type="submission" date="2024-09" db="EMBL/GenBank/DDBJ databases">
        <authorList>
            <person name="Sun Q."/>
            <person name="Mori K."/>
        </authorList>
    </citation>
    <scope>NUCLEOTIDE SEQUENCE [LARGE SCALE GENOMIC DNA]</scope>
    <source>
        <strain evidence="2 3">CCM 7792</strain>
    </source>
</reference>